<gene>
    <name evidence="1" type="ORF">GBAR_LOCUS16186</name>
</gene>
<keyword evidence="2" id="KW-1185">Reference proteome</keyword>
<reference evidence="1" key="1">
    <citation type="submission" date="2023-03" db="EMBL/GenBank/DDBJ databases">
        <authorList>
            <person name="Steffen K."/>
            <person name="Cardenas P."/>
        </authorList>
    </citation>
    <scope>NUCLEOTIDE SEQUENCE</scope>
</reference>
<evidence type="ECO:0000313" key="1">
    <source>
        <dbReference type="EMBL" id="CAI8028364.1"/>
    </source>
</evidence>
<evidence type="ECO:0000313" key="2">
    <source>
        <dbReference type="Proteomes" id="UP001174909"/>
    </source>
</evidence>
<dbReference type="AlphaFoldDB" id="A0AA35SEU6"/>
<dbReference type="EMBL" id="CASHTH010002329">
    <property type="protein sequence ID" value="CAI8028364.1"/>
    <property type="molecule type" value="Genomic_DNA"/>
</dbReference>
<protein>
    <submittedName>
        <fullName evidence="1">Uncharacterized protein</fullName>
    </submittedName>
</protein>
<organism evidence="1 2">
    <name type="scientific">Geodia barretti</name>
    <name type="common">Barrett's horny sponge</name>
    <dbReference type="NCBI Taxonomy" id="519541"/>
    <lineage>
        <taxon>Eukaryota</taxon>
        <taxon>Metazoa</taxon>
        <taxon>Porifera</taxon>
        <taxon>Demospongiae</taxon>
        <taxon>Heteroscleromorpha</taxon>
        <taxon>Tetractinellida</taxon>
        <taxon>Astrophorina</taxon>
        <taxon>Geodiidae</taxon>
        <taxon>Geodia</taxon>
    </lineage>
</organism>
<name>A0AA35SEU6_GEOBA</name>
<proteinExistence type="predicted"/>
<comment type="caution">
    <text evidence="1">The sequence shown here is derived from an EMBL/GenBank/DDBJ whole genome shotgun (WGS) entry which is preliminary data.</text>
</comment>
<dbReference type="Proteomes" id="UP001174909">
    <property type="component" value="Unassembled WGS sequence"/>
</dbReference>
<accession>A0AA35SEU6</accession>
<sequence length="21" mass="2767">MSVKIWKRRRRERRARGWLLL</sequence>